<comment type="subcellular location">
    <subcellularLocation>
        <location evidence="1">Membrane</location>
    </subcellularLocation>
</comment>
<dbReference type="PANTHER" id="PTHR33966:SF1">
    <property type="entry name" value="PROTEIN ODR-4 HOMOLOG"/>
    <property type="match status" value="1"/>
</dbReference>
<keyword evidence="3 6" id="KW-0812">Transmembrane</keyword>
<evidence type="ECO:0000256" key="2">
    <source>
        <dbReference type="ARBA" id="ARBA00010131"/>
    </source>
</evidence>
<evidence type="ECO:0000313" key="8">
    <source>
        <dbReference type="Proteomes" id="UP000192247"/>
    </source>
</evidence>
<proteinExistence type="inferred from homology"/>
<dbReference type="InterPro" id="IPR029454">
    <property type="entry name" value="ODR-4-like"/>
</dbReference>
<evidence type="ECO:0000313" key="7">
    <source>
        <dbReference type="EMBL" id="OQR74343.1"/>
    </source>
</evidence>
<dbReference type="EMBL" id="MNPL01008188">
    <property type="protein sequence ID" value="OQR74343.1"/>
    <property type="molecule type" value="Genomic_DNA"/>
</dbReference>
<dbReference type="AlphaFoldDB" id="A0A1V9XLR1"/>
<dbReference type="Proteomes" id="UP000192247">
    <property type="component" value="Unassembled WGS sequence"/>
</dbReference>
<evidence type="ECO:0000256" key="5">
    <source>
        <dbReference type="ARBA" id="ARBA00023136"/>
    </source>
</evidence>
<keyword evidence="4 6" id="KW-1133">Transmembrane helix</keyword>
<dbReference type="STRING" id="418985.A0A1V9XLR1"/>
<evidence type="ECO:0000256" key="6">
    <source>
        <dbReference type="SAM" id="Phobius"/>
    </source>
</evidence>
<accession>A0A1V9XLR1</accession>
<dbReference type="PANTHER" id="PTHR33966">
    <property type="entry name" value="PROTEIN ODR-4 HOMOLOG"/>
    <property type="match status" value="1"/>
</dbReference>
<protein>
    <submittedName>
        <fullName evidence="7">Uncharacterized protein</fullName>
    </submittedName>
</protein>
<organism evidence="7 8">
    <name type="scientific">Tropilaelaps mercedesae</name>
    <dbReference type="NCBI Taxonomy" id="418985"/>
    <lineage>
        <taxon>Eukaryota</taxon>
        <taxon>Metazoa</taxon>
        <taxon>Ecdysozoa</taxon>
        <taxon>Arthropoda</taxon>
        <taxon>Chelicerata</taxon>
        <taxon>Arachnida</taxon>
        <taxon>Acari</taxon>
        <taxon>Parasitiformes</taxon>
        <taxon>Mesostigmata</taxon>
        <taxon>Gamasina</taxon>
        <taxon>Dermanyssoidea</taxon>
        <taxon>Laelapidae</taxon>
        <taxon>Tropilaelaps</taxon>
    </lineage>
</organism>
<sequence>MRLRALVPPRATCGEAVAAIRQDARRSLEARCGMHCEDLELIEDEQHDPSLRHELPKRVFLRRDRAPSSVPFCDYVYHGEDPADCLLAFHEILGLDVQVGDTDQDEEASPAGEAREAEEAAQVEEMIQESAKQLGKDPASIAIAIMFSVCVALLAVFAGYFLLRK</sequence>
<comment type="caution">
    <text evidence="7">The sequence shown here is derived from an EMBL/GenBank/DDBJ whole genome shotgun (WGS) entry which is preliminary data.</text>
</comment>
<evidence type="ECO:0000256" key="3">
    <source>
        <dbReference type="ARBA" id="ARBA00022692"/>
    </source>
</evidence>
<dbReference type="GO" id="GO:0008104">
    <property type="term" value="P:intracellular protein localization"/>
    <property type="evidence" value="ECO:0007669"/>
    <property type="project" value="TreeGrafter"/>
</dbReference>
<gene>
    <name evidence="7" type="ORF">BIW11_09148</name>
</gene>
<name>A0A1V9XLR1_9ACAR</name>
<feature type="transmembrane region" description="Helical" evidence="6">
    <location>
        <begin position="141"/>
        <end position="163"/>
    </location>
</feature>
<dbReference type="OrthoDB" id="21458at2759"/>
<keyword evidence="5 6" id="KW-0472">Membrane</keyword>
<evidence type="ECO:0000256" key="4">
    <source>
        <dbReference type="ARBA" id="ARBA00022989"/>
    </source>
</evidence>
<comment type="similarity">
    <text evidence="2">Belongs to the ODR-4 family.</text>
</comment>
<dbReference type="InParanoid" id="A0A1V9XLR1"/>
<dbReference type="Pfam" id="PF14778">
    <property type="entry name" value="ODR4-like"/>
    <property type="match status" value="1"/>
</dbReference>
<keyword evidence="8" id="KW-1185">Reference proteome</keyword>
<reference evidence="7 8" key="1">
    <citation type="journal article" date="2017" name="Gigascience">
        <title>Draft genome of the honey bee ectoparasitic mite, Tropilaelaps mercedesae, is shaped by the parasitic life history.</title>
        <authorList>
            <person name="Dong X."/>
            <person name="Armstrong S.D."/>
            <person name="Xia D."/>
            <person name="Makepeace B.L."/>
            <person name="Darby A.C."/>
            <person name="Kadowaki T."/>
        </authorList>
    </citation>
    <scope>NUCLEOTIDE SEQUENCE [LARGE SCALE GENOMIC DNA]</scope>
    <source>
        <strain evidence="7">Wuxi-XJTLU</strain>
    </source>
</reference>
<evidence type="ECO:0000256" key="1">
    <source>
        <dbReference type="ARBA" id="ARBA00004370"/>
    </source>
</evidence>
<dbReference type="GO" id="GO:0016020">
    <property type="term" value="C:membrane"/>
    <property type="evidence" value="ECO:0007669"/>
    <property type="project" value="UniProtKB-SubCell"/>
</dbReference>
<dbReference type="GO" id="GO:0012505">
    <property type="term" value="C:endomembrane system"/>
    <property type="evidence" value="ECO:0007669"/>
    <property type="project" value="TreeGrafter"/>
</dbReference>